<protein>
    <submittedName>
        <fullName evidence="1">TGRM2 protein</fullName>
    </submittedName>
</protein>
<dbReference type="Gene3D" id="1.25.10.10">
    <property type="entry name" value="Leucine-rich Repeat Variant"/>
    <property type="match status" value="1"/>
</dbReference>
<dbReference type="AlphaFoldDB" id="A0A7K9SWT1"/>
<evidence type="ECO:0000313" key="2">
    <source>
        <dbReference type="Proteomes" id="UP000566440"/>
    </source>
</evidence>
<gene>
    <name evidence="1" type="primary">Togaram2_1</name>
    <name evidence="1" type="ORF">GALDEA_R09700</name>
</gene>
<dbReference type="GO" id="GO:0000226">
    <property type="term" value="P:microtubule cytoskeleton organization"/>
    <property type="evidence" value="ECO:0007669"/>
    <property type="project" value="TreeGrafter"/>
</dbReference>
<proteinExistence type="predicted"/>
<dbReference type="SUPFAM" id="SSF48371">
    <property type="entry name" value="ARM repeat"/>
    <property type="match status" value="1"/>
</dbReference>
<dbReference type="InterPro" id="IPR016024">
    <property type="entry name" value="ARM-type_fold"/>
</dbReference>
<accession>A0A7K9SWT1</accession>
<comment type="caution">
    <text evidence="1">The sequence shown here is derived from an EMBL/GenBank/DDBJ whole genome shotgun (WGS) entry which is preliminary data.</text>
</comment>
<dbReference type="InterPro" id="IPR011989">
    <property type="entry name" value="ARM-like"/>
</dbReference>
<dbReference type="PANTHER" id="PTHR21567">
    <property type="entry name" value="CLASP"/>
    <property type="match status" value="1"/>
</dbReference>
<dbReference type="GO" id="GO:0005929">
    <property type="term" value="C:cilium"/>
    <property type="evidence" value="ECO:0007669"/>
    <property type="project" value="TreeGrafter"/>
</dbReference>
<organism evidence="1 2">
    <name type="scientific">Galbula dea</name>
    <dbReference type="NCBI Taxonomy" id="1109041"/>
    <lineage>
        <taxon>Eukaryota</taxon>
        <taxon>Metazoa</taxon>
        <taxon>Chordata</taxon>
        <taxon>Craniata</taxon>
        <taxon>Vertebrata</taxon>
        <taxon>Euteleostomi</taxon>
        <taxon>Archelosauria</taxon>
        <taxon>Archosauria</taxon>
        <taxon>Dinosauria</taxon>
        <taxon>Saurischia</taxon>
        <taxon>Theropoda</taxon>
        <taxon>Coelurosauria</taxon>
        <taxon>Aves</taxon>
        <taxon>Neognathae</taxon>
        <taxon>Neoaves</taxon>
        <taxon>Telluraves</taxon>
        <taxon>Coraciimorphae</taxon>
        <taxon>Piciformes</taxon>
        <taxon>Galbulidae</taxon>
        <taxon>Galbula</taxon>
    </lineage>
</organism>
<dbReference type="OrthoDB" id="63891at2759"/>
<sequence length="107" mass="12049">AGEETEKLNNLCQLLAAKEFQARMEGVDLLLDHCRNTPQLISTNIVQIFDVFVLRLQDYHKKVKQKALEALALMIPMLRDALHPVLISLVTAAADNLNSKHLRIYAA</sequence>
<evidence type="ECO:0000313" key="1">
    <source>
        <dbReference type="EMBL" id="NXI40330.1"/>
    </source>
</evidence>
<feature type="non-terminal residue" evidence="1">
    <location>
        <position position="107"/>
    </location>
</feature>
<dbReference type="PANTHER" id="PTHR21567:SF42">
    <property type="entry name" value="TOG ARRAY REGULATOR OF AXONEMAL MICROTUBULES PROTEIN 2"/>
    <property type="match status" value="1"/>
</dbReference>
<name>A0A7K9SWT1_9PICI</name>
<keyword evidence="2" id="KW-1185">Reference proteome</keyword>
<dbReference type="GO" id="GO:0008017">
    <property type="term" value="F:microtubule binding"/>
    <property type="evidence" value="ECO:0007669"/>
    <property type="project" value="TreeGrafter"/>
</dbReference>
<feature type="non-terminal residue" evidence="1">
    <location>
        <position position="1"/>
    </location>
</feature>
<dbReference type="Proteomes" id="UP000566440">
    <property type="component" value="Unassembled WGS sequence"/>
</dbReference>
<reference evidence="1 2" key="1">
    <citation type="submission" date="2019-09" db="EMBL/GenBank/DDBJ databases">
        <title>Bird 10,000 Genomes (B10K) Project - Family phase.</title>
        <authorList>
            <person name="Zhang G."/>
        </authorList>
    </citation>
    <scope>NUCLEOTIDE SEQUENCE [LARGE SCALE GENOMIC DNA]</scope>
    <source>
        <strain evidence="1">B10K-DU-001-62</strain>
        <tissue evidence="1">Muscle</tissue>
    </source>
</reference>
<dbReference type="GO" id="GO:0005881">
    <property type="term" value="C:cytoplasmic microtubule"/>
    <property type="evidence" value="ECO:0007669"/>
    <property type="project" value="TreeGrafter"/>
</dbReference>
<dbReference type="EMBL" id="VWZX01004918">
    <property type="protein sequence ID" value="NXI40330.1"/>
    <property type="molecule type" value="Genomic_DNA"/>
</dbReference>